<accession>A0ABN9E3X1</accession>
<comment type="caution">
    <text evidence="1">The sequence shown here is derived from an EMBL/GenBank/DDBJ whole genome shotgun (WGS) entry which is preliminary data.</text>
</comment>
<name>A0ABN9E3X1_9NEOB</name>
<proteinExistence type="predicted"/>
<keyword evidence="2" id="KW-1185">Reference proteome</keyword>
<protein>
    <submittedName>
        <fullName evidence="1">Uncharacterized protein</fullName>
    </submittedName>
</protein>
<dbReference type="EMBL" id="CATNWA010014984">
    <property type="protein sequence ID" value="CAI9578212.1"/>
    <property type="molecule type" value="Genomic_DNA"/>
</dbReference>
<gene>
    <name evidence="1" type="ORF">SPARVUS_LOCUS8881891</name>
</gene>
<evidence type="ECO:0000313" key="2">
    <source>
        <dbReference type="Proteomes" id="UP001162483"/>
    </source>
</evidence>
<reference evidence="1" key="1">
    <citation type="submission" date="2023-05" db="EMBL/GenBank/DDBJ databases">
        <authorList>
            <person name="Stuckert A."/>
        </authorList>
    </citation>
    <scope>NUCLEOTIDE SEQUENCE</scope>
</reference>
<organism evidence="1 2">
    <name type="scientific">Staurois parvus</name>
    <dbReference type="NCBI Taxonomy" id="386267"/>
    <lineage>
        <taxon>Eukaryota</taxon>
        <taxon>Metazoa</taxon>
        <taxon>Chordata</taxon>
        <taxon>Craniata</taxon>
        <taxon>Vertebrata</taxon>
        <taxon>Euteleostomi</taxon>
        <taxon>Amphibia</taxon>
        <taxon>Batrachia</taxon>
        <taxon>Anura</taxon>
        <taxon>Neobatrachia</taxon>
        <taxon>Ranoidea</taxon>
        <taxon>Ranidae</taxon>
        <taxon>Staurois</taxon>
    </lineage>
</organism>
<sequence length="55" mass="5942">MYINGWTGAVQDWVAVHKTAPAFSSCACSLGARSTVIRNTDHCTGLCVRSRSCDH</sequence>
<dbReference type="Proteomes" id="UP001162483">
    <property type="component" value="Unassembled WGS sequence"/>
</dbReference>
<evidence type="ECO:0000313" key="1">
    <source>
        <dbReference type="EMBL" id="CAI9578212.1"/>
    </source>
</evidence>